<name>A0A975GI09_9BACT</name>
<evidence type="ECO:0000259" key="1">
    <source>
        <dbReference type="Pfam" id="PF10130"/>
    </source>
</evidence>
<dbReference type="AlphaFoldDB" id="A0A975GI09"/>
<dbReference type="EMBL" id="CP061799">
    <property type="protein sequence ID" value="QTA81328.1"/>
    <property type="molecule type" value="Genomic_DNA"/>
</dbReference>
<dbReference type="InterPro" id="IPR002716">
    <property type="entry name" value="PIN_dom"/>
</dbReference>
<sequence length="107" mass="12764">MRIVIDTSMIFSLLLGKNKRMRDTFFDPTHIFYAPNYIMGELFEKKEKIMKCSALSEFEIYELFHRILGKIEFVAENFVASEYKSQAFGLVRTLMRMIFRLSLYHCN</sequence>
<organism evidence="2 3">
    <name type="scientific">Desulfonema limicola</name>
    <dbReference type="NCBI Taxonomy" id="45656"/>
    <lineage>
        <taxon>Bacteria</taxon>
        <taxon>Pseudomonadati</taxon>
        <taxon>Thermodesulfobacteriota</taxon>
        <taxon>Desulfobacteria</taxon>
        <taxon>Desulfobacterales</taxon>
        <taxon>Desulfococcaceae</taxon>
        <taxon>Desulfonema</taxon>
    </lineage>
</organism>
<keyword evidence="3" id="KW-1185">Reference proteome</keyword>
<proteinExistence type="predicted"/>
<feature type="domain" description="PIN" evidence="1">
    <location>
        <begin position="4"/>
        <end position="90"/>
    </location>
</feature>
<gene>
    <name evidence="2" type="ORF">dnl_36605</name>
</gene>
<accession>A0A975GI09</accession>
<dbReference type="Proteomes" id="UP000663720">
    <property type="component" value="Chromosome"/>
</dbReference>
<dbReference type="Pfam" id="PF10130">
    <property type="entry name" value="PIN_2"/>
    <property type="match status" value="1"/>
</dbReference>
<protein>
    <submittedName>
        <fullName evidence="2">PIN domain-containing protein</fullName>
    </submittedName>
</protein>
<evidence type="ECO:0000313" key="3">
    <source>
        <dbReference type="Proteomes" id="UP000663720"/>
    </source>
</evidence>
<dbReference type="KEGG" id="dli:dnl_36605"/>
<reference evidence="2" key="1">
    <citation type="journal article" date="2021" name="Microb. Physiol.">
        <title>Proteogenomic Insights into the Physiology of Marine, Sulfate-Reducing, Filamentous Desulfonema limicola and Desulfonema magnum.</title>
        <authorList>
            <person name="Schnaars V."/>
            <person name="Wohlbrand L."/>
            <person name="Scheve S."/>
            <person name="Hinrichs C."/>
            <person name="Reinhardt R."/>
            <person name="Rabus R."/>
        </authorList>
    </citation>
    <scope>NUCLEOTIDE SEQUENCE</scope>
    <source>
        <strain evidence="2">5ac10</strain>
    </source>
</reference>
<evidence type="ECO:0000313" key="2">
    <source>
        <dbReference type="EMBL" id="QTA81328.1"/>
    </source>
</evidence>